<feature type="chain" id="PRO_5011635686" description="Beta-barrel assembly machine subunit BamC" evidence="1">
    <location>
        <begin position="25"/>
        <end position="360"/>
    </location>
</feature>
<name>A0A1I3H2P8_9RHOB</name>
<keyword evidence="1" id="KW-0732">Signal</keyword>
<dbReference type="OrthoDB" id="282364at2"/>
<feature type="signal peptide" evidence="1">
    <location>
        <begin position="1"/>
        <end position="24"/>
    </location>
</feature>
<evidence type="ECO:0008006" key="4">
    <source>
        <dbReference type="Google" id="ProtNLM"/>
    </source>
</evidence>
<protein>
    <recommendedName>
        <fullName evidence="4">Beta-barrel assembly machine subunit BamC</fullName>
    </recommendedName>
</protein>
<sequence>MRRVRSFPRAPRAILALAAAGLLAGCTGIGPRAVVTDQADYAVALRDARKSQLLQSIVAVRNGDIPSFVRVDQIVAGYERRVVGSAGNVLGTDFLFNSDFNVFAEGSFADRPTFTLKPLQGVDYARVVLRPVTPADLLALASGGADLRALFGLAVQSINGVVNQRLPGPPPEPGSSGDFDTLISALTRMRDAGRLLMEFERDADTGAAVAYLTILDDPSGRASADAQTARRLLRLPEGDERHPVTLAQARRAPASIAIQTRPLIEILDDAGRTILAEDSEEPYFLTGDWRRPPGVIVIRRTDRAPLLHGAYAATEYNGDYFWIDADDAPSKASFAMLMLLATVMEQTSSEANPVLMIPTN</sequence>
<dbReference type="Proteomes" id="UP000199377">
    <property type="component" value="Unassembled WGS sequence"/>
</dbReference>
<evidence type="ECO:0000313" key="3">
    <source>
        <dbReference type="Proteomes" id="UP000199377"/>
    </source>
</evidence>
<keyword evidence="3" id="KW-1185">Reference proteome</keyword>
<dbReference type="RefSeq" id="WP_092860275.1">
    <property type="nucleotide sequence ID" value="NZ_FOQH01000005.1"/>
</dbReference>
<dbReference type="AlphaFoldDB" id="A0A1I3H2P8"/>
<dbReference type="EMBL" id="FOQH01000005">
    <property type="protein sequence ID" value="SFI29994.1"/>
    <property type="molecule type" value="Genomic_DNA"/>
</dbReference>
<evidence type="ECO:0000256" key="1">
    <source>
        <dbReference type="SAM" id="SignalP"/>
    </source>
</evidence>
<gene>
    <name evidence="2" type="ORF">SAMN05216258_105472</name>
</gene>
<evidence type="ECO:0000313" key="2">
    <source>
        <dbReference type="EMBL" id="SFI29994.1"/>
    </source>
</evidence>
<dbReference type="PROSITE" id="PS51257">
    <property type="entry name" value="PROKAR_LIPOPROTEIN"/>
    <property type="match status" value="1"/>
</dbReference>
<dbReference type="STRING" id="1114924.SAMN05216258_105472"/>
<accession>A0A1I3H2P8</accession>
<reference evidence="2 3" key="1">
    <citation type="submission" date="2016-10" db="EMBL/GenBank/DDBJ databases">
        <authorList>
            <person name="de Groot N.N."/>
        </authorList>
    </citation>
    <scope>NUCLEOTIDE SEQUENCE [LARGE SCALE GENOMIC DNA]</scope>
    <source>
        <strain evidence="2 3">CGMCC 1.11030</strain>
    </source>
</reference>
<proteinExistence type="predicted"/>
<organism evidence="2 3">
    <name type="scientific">Albimonas pacifica</name>
    <dbReference type="NCBI Taxonomy" id="1114924"/>
    <lineage>
        <taxon>Bacteria</taxon>
        <taxon>Pseudomonadati</taxon>
        <taxon>Pseudomonadota</taxon>
        <taxon>Alphaproteobacteria</taxon>
        <taxon>Rhodobacterales</taxon>
        <taxon>Paracoccaceae</taxon>
        <taxon>Albimonas</taxon>
    </lineage>
</organism>